<dbReference type="InterPro" id="IPR027417">
    <property type="entry name" value="P-loop_NTPase"/>
</dbReference>
<keyword evidence="2" id="KW-1185">Reference proteome</keyword>
<accession>A0A1G9F2L5</accession>
<keyword evidence="1" id="KW-0808">Transferase</keyword>
<dbReference type="EMBL" id="FNGF01000002">
    <property type="protein sequence ID" value="SDK82483.1"/>
    <property type="molecule type" value="Genomic_DNA"/>
</dbReference>
<dbReference type="Proteomes" id="UP000198662">
    <property type="component" value="Unassembled WGS sequence"/>
</dbReference>
<proteinExistence type="predicted"/>
<dbReference type="STRING" id="380244.SAMN05216298_1527"/>
<evidence type="ECO:0000313" key="2">
    <source>
        <dbReference type="Proteomes" id="UP000198662"/>
    </source>
</evidence>
<dbReference type="InterPro" id="IPR052736">
    <property type="entry name" value="Stf3_sulfotransferase"/>
</dbReference>
<dbReference type="Pfam" id="PF13469">
    <property type="entry name" value="Sulfotransfer_3"/>
    <property type="match status" value="1"/>
</dbReference>
<organism evidence="1 2">
    <name type="scientific">Glycomyces sambucus</name>
    <dbReference type="NCBI Taxonomy" id="380244"/>
    <lineage>
        <taxon>Bacteria</taxon>
        <taxon>Bacillati</taxon>
        <taxon>Actinomycetota</taxon>
        <taxon>Actinomycetes</taxon>
        <taxon>Glycomycetales</taxon>
        <taxon>Glycomycetaceae</taxon>
        <taxon>Glycomyces</taxon>
    </lineage>
</organism>
<dbReference type="OrthoDB" id="9777890at2"/>
<dbReference type="SUPFAM" id="SSF52540">
    <property type="entry name" value="P-loop containing nucleoside triphosphate hydrolases"/>
    <property type="match status" value="1"/>
</dbReference>
<name>A0A1G9F2L5_9ACTN</name>
<protein>
    <submittedName>
        <fullName evidence="1">Sulfotransferase family protein</fullName>
    </submittedName>
</protein>
<evidence type="ECO:0000313" key="1">
    <source>
        <dbReference type="EMBL" id="SDK82483.1"/>
    </source>
</evidence>
<dbReference type="PANTHER" id="PTHR36451:SF1">
    <property type="entry name" value="OMEGA-HYDROXY-BETA-DIHYDROMENAQUINONE-9 SULFOTRANSFERASE STF3"/>
    <property type="match status" value="1"/>
</dbReference>
<sequence length="415" mass="47284">MQRTTQMLGVLNILMEGQRRSESGTTRKVDAVFDKMQAKARKDTGTAGLVLDDEDAALMETLRYLLHCWAKTPDLSGVGWRSAKDMVEARISNLLTVRRLQAQHPEVRDEVVERPIFVLGLPRTATTLAQHIIAGSDSARAPFLWEMYYLGLEPSPEERRRRIRATQKRLDMTLLLSKSWTSIHPTNAEWPEEDFWLKFHAVFHTTVAPLPGYLDWYRTSYDRDTDFRFVRDALQVLQAGRPKQRWVLKHPGNIFNLDSILRVFPDAQIVLTHRDPTTVMSSLCSMVESLYSIHLKRGAVDPEEIGRTWLRELAQGMEQCRQVRAAAGQPGRFVDVKYHRLTGSPHSAVPELFRQLDLPWGPDDEARLEEQLTRTGQGGGRDGVRRHEHSLLGYGLDPSEVDDAFGSDYMRIAAG</sequence>
<dbReference type="GO" id="GO:0016740">
    <property type="term" value="F:transferase activity"/>
    <property type="evidence" value="ECO:0007669"/>
    <property type="project" value="UniProtKB-KW"/>
</dbReference>
<dbReference type="AlphaFoldDB" id="A0A1G9F2L5"/>
<reference evidence="2" key="1">
    <citation type="submission" date="2016-10" db="EMBL/GenBank/DDBJ databases">
        <authorList>
            <person name="Varghese N."/>
            <person name="Submissions S."/>
        </authorList>
    </citation>
    <scope>NUCLEOTIDE SEQUENCE [LARGE SCALE GENOMIC DNA]</scope>
    <source>
        <strain evidence="2">CGMCC 4.3147</strain>
    </source>
</reference>
<dbReference type="PANTHER" id="PTHR36451">
    <property type="entry name" value="PAPS-DEPENDENT SULFOTRANSFERASE STF3"/>
    <property type="match status" value="1"/>
</dbReference>
<gene>
    <name evidence="1" type="ORF">SAMN05216298_1527</name>
</gene>
<dbReference type="RefSeq" id="WP_091045559.1">
    <property type="nucleotide sequence ID" value="NZ_FNGF01000002.1"/>
</dbReference>
<dbReference type="Gene3D" id="3.40.50.300">
    <property type="entry name" value="P-loop containing nucleotide triphosphate hydrolases"/>
    <property type="match status" value="1"/>
</dbReference>